<dbReference type="PROSITE" id="PS01185">
    <property type="entry name" value="CTCK_1"/>
    <property type="match status" value="1"/>
</dbReference>
<evidence type="ECO:0000256" key="5">
    <source>
        <dbReference type="PROSITE-ProRule" id="PRU00039"/>
    </source>
</evidence>
<evidence type="ECO:0000259" key="9">
    <source>
        <dbReference type="PROSITE" id="PS51233"/>
    </source>
</evidence>
<dbReference type="EMBL" id="CAJHUB010000665">
    <property type="protein sequence ID" value="CAD7672223.1"/>
    <property type="molecule type" value="Genomic_DNA"/>
</dbReference>
<feature type="compositionally biased region" description="Polar residues" evidence="6">
    <location>
        <begin position="1638"/>
        <end position="1652"/>
    </location>
</feature>
<feature type="compositionally biased region" description="Polar residues" evidence="6">
    <location>
        <begin position="226"/>
        <end position="246"/>
    </location>
</feature>
<protein>
    <submittedName>
        <fullName evidence="10">(raccoon dog) hypothetical protein</fullName>
    </submittedName>
</protein>
<evidence type="ECO:0000256" key="4">
    <source>
        <dbReference type="ARBA" id="ARBA00023157"/>
    </source>
</evidence>
<dbReference type="Proteomes" id="UP000645828">
    <property type="component" value="Unassembled WGS sequence"/>
</dbReference>
<dbReference type="Gene3D" id="2.10.25.10">
    <property type="entry name" value="Laminin"/>
    <property type="match status" value="3"/>
</dbReference>
<keyword evidence="2" id="KW-0964">Secreted</keyword>
<dbReference type="SMART" id="SM00214">
    <property type="entry name" value="VWC"/>
    <property type="match status" value="1"/>
</dbReference>
<evidence type="ECO:0000313" key="10">
    <source>
        <dbReference type="EMBL" id="CAD7672223.1"/>
    </source>
</evidence>
<evidence type="ECO:0000256" key="1">
    <source>
        <dbReference type="ARBA" id="ARBA00004613"/>
    </source>
</evidence>
<dbReference type="SMART" id="SM00216">
    <property type="entry name" value="VWD"/>
    <property type="match status" value="3"/>
</dbReference>
<feature type="domain" description="VWFD" evidence="9">
    <location>
        <begin position="786"/>
        <end position="968"/>
    </location>
</feature>
<feature type="domain" description="VWFC" evidence="8">
    <location>
        <begin position="2329"/>
        <end position="2395"/>
    </location>
</feature>
<dbReference type="CDD" id="cd19941">
    <property type="entry name" value="TIL"/>
    <property type="match status" value="3"/>
</dbReference>
<feature type="compositionally biased region" description="Low complexity" evidence="6">
    <location>
        <begin position="2072"/>
        <end position="2081"/>
    </location>
</feature>
<reference evidence="10" key="1">
    <citation type="submission" date="2020-12" db="EMBL/GenBank/DDBJ databases">
        <authorList>
            <consortium name="Molecular Ecology Group"/>
        </authorList>
    </citation>
    <scope>NUCLEOTIDE SEQUENCE</scope>
    <source>
        <strain evidence="10">TBG_1078</strain>
    </source>
</reference>
<dbReference type="InterPro" id="IPR014853">
    <property type="entry name" value="VWF/SSPO/ZAN-like_Cys-rich_dom"/>
</dbReference>
<evidence type="ECO:0000259" key="8">
    <source>
        <dbReference type="PROSITE" id="PS50184"/>
    </source>
</evidence>
<dbReference type="PANTHER" id="PTHR47246:SF1">
    <property type="entry name" value="MUCIN-19"/>
    <property type="match status" value="1"/>
</dbReference>
<dbReference type="GO" id="GO:0005576">
    <property type="term" value="C:extracellular region"/>
    <property type="evidence" value="ECO:0007669"/>
    <property type="project" value="UniProtKB-SubCell"/>
</dbReference>
<feature type="compositionally biased region" description="Low complexity" evidence="6">
    <location>
        <begin position="331"/>
        <end position="340"/>
    </location>
</feature>
<dbReference type="FunFam" id="2.10.25.10:FF:000153">
    <property type="entry name" value="MUC5B isoform 1"/>
    <property type="match status" value="1"/>
</dbReference>
<feature type="disulfide bond" evidence="5">
    <location>
        <begin position="2489"/>
        <end position="2541"/>
    </location>
</feature>
<dbReference type="InterPro" id="IPR002919">
    <property type="entry name" value="TIL_dom"/>
</dbReference>
<feature type="compositionally biased region" description="Polar residues" evidence="6">
    <location>
        <begin position="416"/>
        <end position="426"/>
    </location>
</feature>
<feature type="compositionally biased region" description="Polar residues" evidence="6">
    <location>
        <begin position="97"/>
        <end position="118"/>
    </location>
</feature>
<dbReference type="Pfam" id="PF25962">
    <property type="entry name" value="TIL_OTOGL_Mucin"/>
    <property type="match status" value="1"/>
</dbReference>
<dbReference type="Pfam" id="PF01826">
    <property type="entry name" value="TIL"/>
    <property type="match status" value="2"/>
</dbReference>
<dbReference type="InterPro" id="IPR001007">
    <property type="entry name" value="VWF_dom"/>
</dbReference>
<feature type="region of interest" description="Disordered" evidence="6">
    <location>
        <begin position="375"/>
        <end position="435"/>
    </location>
</feature>
<feature type="disulfide bond" evidence="5">
    <location>
        <begin position="2485"/>
        <end position="2539"/>
    </location>
</feature>
<dbReference type="SUPFAM" id="SSF57567">
    <property type="entry name" value="Serine protease inhibitors"/>
    <property type="match status" value="3"/>
</dbReference>
<evidence type="ECO:0000259" key="7">
    <source>
        <dbReference type="PROSITE" id="PS01225"/>
    </source>
</evidence>
<feature type="domain" description="VWFD" evidence="9">
    <location>
        <begin position="450"/>
        <end position="620"/>
    </location>
</feature>
<comment type="caution">
    <text evidence="10">The sequence shown here is derived from an EMBL/GenBank/DDBJ whole genome shotgun (WGS) entry which is preliminary data.</text>
</comment>
<dbReference type="PROSITE" id="PS50184">
    <property type="entry name" value="VWFC_2"/>
    <property type="match status" value="1"/>
</dbReference>
<feature type="compositionally biased region" description="Gly residues" evidence="6">
    <location>
        <begin position="2062"/>
        <end position="2071"/>
    </location>
</feature>
<dbReference type="InterPro" id="IPR006207">
    <property type="entry name" value="Cys_knot_C"/>
</dbReference>
<feature type="region of interest" description="Disordered" evidence="6">
    <location>
        <begin position="196"/>
        <end position="266"/>
    </location>
</feature>
<gene>
    <name evidence="10" type="ORF">NYPRO_LOCUS5018</name>
</gene>
<dbReference type="PROSITE" id="PS01208">
    <property type="entry name" value="VWFC_1"/>
    <property type="match status" value="1"/>
</dbReference>
<feature type="compositionally biased region" description="Basic and acidic residues" evidence="6">
    <location>
        <begin position="84"/>
        <end position="96"/>
    </location>
</feature>
<evidence type="ECO:0000313" key="11">
    <source>
        <dbReference type="Proteomes" id="UP000645828"/>
    </source>
</evidence>
<feature type="region of interest" description="Disordered" evidence="6">
    <location>
        <begin position="2219"/>
        <end position="2336"/>
    </location>
</feature>
<dbReference type="Pfam" id="PF08742">
    <property type="entry name" value="C8"/>
    <property type="match status" value="3"/>
</dbReference>
<dbReference type="InterPro" id="IPR058753">
    <property type="entry name" value="TIL_OTOGL_Mucin"/>
</dbReference>
<feature type="compositionally biased region" description="Polar residues" evidence="6">
    <location>
        <begin position="2115"/>
        <end position="2128"/>
    </location>
</feature>
<feature type="compositionally biased region" description="Basic and acidic residues" evidence="6">
    <location>
        <begin position="342"/>
        <end position="353"/>
    </location>
</feature>
<dbReference type="InterPro" id="IPR036084">
    <property type="entry name" value="Ser_inhib-like_sf"/>
</dbReference>
<dbReference type="Pfam" id="PF00094">
    <property type="entry name" value="VWD"/>
    <property type="match status" value="3"/>
</dbReference>
<feature type="compositionally biased region" description="Gly residues" evidence="6">
    <location>
        <begin position="382"/>
        <end position="399"/>
    </location>
</feature>
<dbReference type="PANTHER" id="PTHR47246">
    <property type="entry name" value="MUCIN-19"/>
    <property type="match status" value="1"/>
</dbReference>
<feature type="compositionally biased region" description="Low complexity" evidence="6">
    <location>
        <begin position="2288"/>
        <end position="2322"/>
    </location>
</feature>
<accession>A0A811Y546</accession>
<feature type="domain" description="VWFD" evidence="9">
    <location>
        <begin position="1247"/>
        <end position="1420"/>
    </location>
</feature>
<dbReference type="PROSITE" id="PS51233">
    <property type="entry name" value="VWFD"/>
    <property type="match status" value="3"/>
</dbReference>
<dbReference type="InterPro" id="IPR001846">
    <property type="entry name" value="VWF_type-D"/>
</dbReference>
<proteinExistence type="predicted"/>
<keyword evidence="3" id="KW-0677">Repeat</keyword>
<comment type="caution">
    <text evidence="5">Lacks conserved residue(s) required for the propagation of feature annotation.</text>
</comment>
<feature type="region of interest" description="Disordered" evidence="6">
    <location>
        <begin position="1629"/>
        <end position="2184"/>
    </location>
</feature>
<evidence type="ECO:0000256" key="2">
    <source>
        <dbReference type="ARBA" id="ARBA00022525"/>
    </source>
</evidence>
<evidence type="ECO:0000256" key="6">
    <source>
        <dbReference type="SAM" id="MobiDB-lite"/>
    </source>
</evidence>
<dbReference type="SMART" id="SM00041">
    <property type="entry name" value="CT"/>
    <property type="match status" value="1"/>
</dbReference>
<keyword evidence="11" id="KW-1185">Reference proteome</keyword>
<sequence length="2556" mass="269208">MASKAISNVCHSKGFQNNREITCSFLSVTVKSLFCADNTIFNYDLLLFTLGGSLFSSLNFGDPNRRKKSLVGSLPNIGFNAPRGAEDGLRKHRDTDSSVLKDTPADNTNPRSRAGFSSSVSGNLGFGLGAPDPKGLDIGRADWSVMSSRGSAGGESVGFRFNARSSVGTGSFGWELGKRKGNAAFGFGASGSSSFGGSGGNGKIKIEGSQMSSSGGPVPKKLGDTSLRNQNTLVGDSSGKSETNLGVSDEQGFGINEIGGNRMNGSRSARAGFKGFGSDAGSSGNISAKIGDNFVDDILENLKYDFEKFGQKGFESSRFGQSDKSSRESDASGSAEKSSSFDLRHGEGKREVDLGDSGSNRFDDIGLSENVIKGENAWSSGSGSGGGRKGAVGLGGGASGPNKSDETGLGGTGTTRSSDNNASGSLGTPAEGSNIPEAIPKYSKISPIIGEASTWGKGAYKAFNGRIFSFESSCAYTFCHHCVESGGDFNIEIKRNSNSDFEKIAVKIDNNEVSIFGDNIVVNEKSVQIPYDNKLIHIKKYGEHYVLKSRRGILSLMWDKNKLSLALHKQYPTCGLCGNFNSTPGDNINEHIAHSKIPGDCPKAVSKNYEVCEDGVQHCDKIIGTYFEKCRKVAAFSTDYRMICVDDYCRNRDKNATCDTYSELSRLCTSDGPGIYESWRDDLDVTCGKPTCPEKHIYKECGPSNPATCSDVAPFQDSECVNGCICPEGYLLDDIGGKGRCVLKAECPCDLHGKIYQSGEVRGGPCGSQCTCQDAKWSCTEALCPGRCKVEGNSITTFDGVKYHHPGNCHYLAIYDKDWSVSVELRPCASGQSGTCLNSVTLHLNSSVSVDKYVFDRNGTITSNKIKHKTQRYDYSDGVYVFKPSSSYLQVETNFGVKMQIQIAPAMQLYVSLPPNDFTETVGLCGSFNNRVEDDLMSSQNILEKTPQTFADSWEMMPCPKGNPSSCISIEKEIFAENHCGIFLDSPGPFASCHPIVNVKPYYEECKRYTCTCKNSKDCLCTIFGNYVKACAEKEVYMVGWRTGLCDSSCPSNLVFKYNIKACNKTCRSLSERYRSCDIEGVPFDGCTCPDGMYQNNEGNCVPKSQCDCYVSGEVMKPGKLININNNKCICRDGIFLCQTPINSAQQNCSGGAEYVDCRNPRAQGRVDGKCGTWSMPGFDENLPCKAGCYCPVGMVRNSKGNCVFPEDCPCSFGGSEYDQGSVTLVGCNKCTCIKGSWSCTQNECQTVCHIYGEGHVRSFDGKSYSFDGLCQYSFVEDYCGRENGTFRILTESIPCCEDGLTCSRKIIVSFQDQNVVLHDGKVTASKITESKECGFNGNTYSVHTVGLYLILKFSNGITIIWDKNTRVSAILDPRWHGKVCGLCGNNNGDLKDDFITRHSTEAIGALEFGNSWKTSQKCSDTLQQNFPCDSNPYCKTWAVQKCEIIRDSIFKECHHKVDPEAYLEACIEEACACDTQGKYLGFCTAVAMYAEACSAVGVCVTWRKPDLCPVFCDYYNEPGECSWRYEPCGTVTTKTCRDQVIGQKFSAVLEGCYAKCPDNAPYLDENLMKCVTLSECSCFYNDIIPAGGVIQDNCGRTCYCIAGELECSETASANSTFTVITSVTRSSGTAASIPMRMTSSSETIGLESTGSPRFPVRRTPEGSEGFTAAPGSESTRGDSGAPGTTLGGRAVSKAFHATRGERAVQTRRVGRSPVATTLEAGSVGRTAGGPGFTSPGRVAGGTGSPTASARAGTPEGSEGFTAAPGSESTRGDSGAPGTTLGGRAVSKAFHATRGERAVQTRRVGRSPVATTLEAGSVGRTAGGPGFTSPGRVAGGTGSPTASARAGTPEGSEGFTAAPGSESTRGDSGAPGTTLGGRAVSKAFHATRGERAVQTRRVGRSPVATTLEAGSVGRTAGGPGFTSPGRVAGGTGSPTASARAGTPEGSEGFTAAPGSESTRGDSGAPGTTLGGRAVSKAFHATRGERAVQTRRVGRSPVATTLEAGSVGRTAGGPGFTSPGRVAGGTGSPTASARAGTPEGSEGFTAAPGSESTRGDSGAPGTTLGGRAGGTGSPTASARAGTPEGSEGFTAAPGSESTRGDSGAPGTTLGGRAVMSTLTTAIQHSTGSPSIPECRRHARGMPGSFPGGGAPPSGGASSGPTTEECSSRQVPPSVPVTISPPPPPTSPPLPLVRFPVLGAFMFCVGRSPVATTLEAGSVGRTAGGPGFTSPGRVAGGTGSPTASARAGTPEGSEGFTAAPGSESTRGDSGAPGTTLGGRAAIPKVLFEATPGTGSGSTSETSGGVTSGDENKPASPSSSTTRCPPSHPPPPVCLGPLGEKKSPGEEWTANCYTCTCTDANTVDCNLKKCPSAPTCKTGERLVKFQNNDTCCEIGYCEPRTCLFNSIDYEIGASFDDPKNPCISYSCYDTGFIPIVQDCPKQTWCPEEDRVYDSKKCCYTCKTNCRSSLMNVTIKYSGCQKRIAMARCVGECKKTVRYNYSLFQLTNSCLCCREDNYEFREVILNCPGGSTIPYRYRHVTSCSCSDICQQSVTPAVNAL</sequence>
<feature type="domain" description="CTCK" evidence="7">
    <location>
        <begin position="2458"/>
        <end position="2546"/>
    </location>
</feature>
<dbReference type="PROSITE" id="PS01225">
    <property type="entry name" value="CTCK_2"/>
    <property type="match status" value="1"/>
</dbReference>
<feature type="region of interest" description="Disordered" evidence="6">
    <location>
        <begin position="82"/>
        <end position="118"/>
    </location>
</feature>
<name>A0A811Y546_NYCPR</name>
<feature type="compositionally biased region" description="Pro residues" evidence="6">
    <location>
        <begin position="2171"/>
        <end position="2184"/>
    </location>
</feature>
<organism evidence="10 11">
    <name type="scientific">Nyctereutes procyonoides</name>
    <name type="common">Raccoon dog</name>
    <name type="synonym">Canis procyonoides</name>
    <dbReference type="NCBI Taxonomy" id="34880"/>
    <lineage>
        <taxon>Eukaryota</taxon>
        <taxon>Metazoa</taxon>
        <taxon>Chordata</taxon>
        <taxon>Craniata</taxon>
        <taxon>Vertebrata</taxon>
        <taxon>Euteleostomi</taxon>
        <taxon>Mammalia</taxon>
        <taxon>Eutheria</taxon>
        <taxon>Laurasiatheria</taxon>
        <taxon>Carnivora</taxon>
        <taxon>Caniformia</taxon>
        <taxon>Canidae</taxon>
        <taxon>Nyctereutes</taxon>
    </lineage>
</organism>
<dbReference type="SMART" id="SM00832">
    <property type="entry name" value="C8"/>
    <property type="match status" value="2"/>
</dbReference>
<evidence type="ECO:0000256" key="3">
    <source>
        <dbReference type="ARBA" id="ARBA00022737"/>
    </source>
</evidence>
<comment type="subcellular location">
    <subcellularLocation>
        <location evidence="1">Secreted</location>
    </subcellularLocation>
</comment>
<feature type="region of interest" description="Disordered" evidence="6">
    <location>
        <begin position="315"/>
        <end position="361"/>
    </location>
</feature>
<keyword evidence="4 5" id="KW-1015">Disulfide bond</keyword>